<evidence type="ECO:0000313" key="2">
    <source>
        <dbReference type="EMBL" id="OAQ22591.1"/>
    </source>
</evidence>
<accession>A0A197JDL2</accession>
<organism evidence="2 3">
    <name type="scientific">Linnemannia elongata AG-77</name>
    <dbReference type="NCBI Taxonomy" id="1314771"/>
    <lineage>
        <taxon>Eukaryota</taxon>
        <taxon>Fungi</taxon>
        <taxon>Fungi incertae sedis</taxon>
        <taxon>Mucoromycota</taxon>
        <taxon>Mortierellomycotina</taxon>
        <taxon>Mortierellomycetes</taxon>
        <taxon>Mortierellales</taxon>
        <taxon>Mortierellaceae</taxon>
        <taxon>Linnemannia</taxon>
    </lineage>
</organism>
<dbReference type="Proteomes" id="UP000078512">
    <property type="component" value="Unassembled WGS sequence"/>
</dbReference>
<dbReference type="EMBL" id="KV442153">
    <property type="protein sequence ID" value="OAQ22591.1"/>
    <property type="molecule type" value="Genomic_DNA"/>
</dbReference>
<evidence type="ECO:0000256" key="1">
    <source>
        <dbReference type="SAM" id="SignalP"/>
    </source>
</evidence>
<keyword evidence="3" id="KW-1185">Reference proteome</keyword>
<feature type="signal peptide" evidence="1">
    <location>
        <begin position="1"/>
        <end position="19"/>
    </location>
</feature>
<dbReference type="AlphaFoldDB" id="A0A197JDL2"/>
<proteinExistence type="predicted"/>
<sequence length="110" mass="12147">MMQIASVVVLATLLATVLGVPGEITFFEKPNQMGSTWVYRPPGYNDAPSPLKHNAYSFETTADITVYAISIQTGGSCLYNEIRPNDYDNNWTWATKFDGVSDSKMDCEPA</sequence>
<keyword evidence="1" id="KW-0732">Signal</keyword>
<gene>
    <name evidence="2" type="ORF">K457DRAFT_131169</name>
</gene>
<evidence type="ECO:0000313" key="3">
    <source>
        <dbReference type="Proteomes" id="UP000078512"/>
    </source>
</evidence>
<protein>
    <recommendedName>
        <fullName evidence="4">AA1-like domain-containing protein</fullName>
    </recommendedName>
</protein>
<evidence type="ECO:0008006" key="4">
    <source>
        <dbReference type="Google" id="ProtNLM"/>
    </source>
</evidence>
<reference evidence="2 3" key="1">
    <citation type="submission" date="2016-05" db="EMBL/GenBank/DDBJ databases">
        <title>Genome sequencing reveals origins of a unique bacterial endosymbiosis in the earliest lineages of terrestrial Fungi.</title>
        <authorList>
            <consortium name="DOE Joint Genome Institute"/>
            <person name="Uehling J."/>
            <person name="Gryganskyi A."/>
            <person name="Hameed K."/>
            <person name="Tschaplinski T."/>
            <person name="Misztal P."/>
            <person name="Wu S."/>
            <person name="Desiro A."/>
            <person name="Vande Pol N."/>
            <person name="Du Z.-Y."/>
            <person name="Zienkiewicz A."/>
            <person name="Zienkiewicz K."/>
            <person name="Morin E."/>
            <person name="Tisserant E."/>
            <person name="Splivallo R."/>
            <person name="Hainaut M."/>
            <person name="Henrissat B."/>
            <person name="Ohm R."/>
            <person name="Kuo A."/>
            <person name="Yan J."/>
            <person name="Lipzen A."/>
            <person name="Nolan M."/>
            <person name="Labutti K."/>
            <person name="Barry K."/>
            <person name="Goldstein A."/>
            <person name="Labbe J."/>
            <person name="Schadt C."/>
            <person name="Tuskan G."/>
            <person name="Grigoriev I."/>
            <person name="Martin F."/>
            <person name="Vilgalys R."/>
            <person name="Bonito G."/>
        </authorList>
    </citation>
    <scope>NUCLEOTIDE SEQUENCE [LARGE SCALE GENOMIC DNA]</scope>
    <source>
        <strain evidence="2 3">AG-77</strain>
    </source>
</reference>
<name>A0A197JDL2_9FUNG</name>
<feature type="chain" id="PRO_5008275825" description="AA1-like domain-containing protein" evidence="1">
    <location>
        <begin position="20"/>
        <end position="110"/>
    </location>
</feature>